<reference evidence="9 10" key="1">
    <citation type="submission" date="2017-05" db="EMBL/GenBank/DDBJ databases">
        <title>Lactobacillus nurukis nov., sp. nov., isolated from nuruk.</title>
        <authorList>
            <person name="Kim S.-J."/>
        </authorList>
    </citation>
    <scope>NUCLEOTIDE SEQUENCE [LARGE SCALE GENOMIC DNA]</scope>
    <source>
        <strain evidence="9 10">SYF10-1a</strain>
    </source>
</reference>
<sequence>MSKEIKLALLMATSLFMEMLDSTIVTTALPQMSKYFHTTTSQISLLVSSYIVTTAIFIPMSGWLAHRFGNRKIWLTAILLFTLSSLGSAISPNFVTLISMRIIQGFAGALMTPTARLIVLEKTQTNMLLKMTGYFVWPALIAPAIAPIIGGMIVTYSSWHWIFLINLPIGFVAFVLGLKMINRDAEIEENRFDWIGFFEIALASSLIVIGADFVTNPGTIIKMLGLGMILIGGYLTYATCQHLLKTSMPLFSLKALKIKSFRISQTSGSILWLSVSALPYLLTMYLQNIFHWSAVVAGSYVIFIFLGNIAIKPFTTVIIKTFTYKGALLLSFITVFLSSIAFFFIDVNTVKIIIMLLAFVAGVGRSLGLTAFNGLILSEIDSKDRNSANTLNSVTSSLVQGLGISIVSLFISLMSSFVSVGDAYSLSFVLLGLLMMYPIIEVSRVSKKIGSQTI</sequence>
<keyword evidence="10" id="KW-1185">Reference proteome</keyword>
<feature type="transmembrane region" description="Helical" evidence="7">
    <location>
        <begin position="322"/>
        <end position="345"/>
    </location>
</feature>
<feature type="transmembrane region" description="Helical" evidence="7">
    <location>
        <begin position="398"/>
        <end position="417"/>
    </location>
</feature>
<evidence type="ECO:0000259" key="8">
    <source>
        <dbReference type="PROSITE" id="PS50850"/>
    </source>
</evidence>
<evidence type="ECO:0000256" key="1">
    <source>
        <dbReference type="ARBA" id="ARBA00004651"/>
    </source>
</evidence>
<name>A0A2N7AXL2_9LACO</name>
<dbReference type="PRINTS" id="PR01036">
    <property type="entry name" value="TCRTETB"/>
</dbReference>
<dbReference type="RefSeq" id="WP_102194938.1">
    <property type="nucleotide sequence ID" value="NZ_NIPR01000001.1"/>
</dbReference>
<keyword evidence="6 7" id="KW-0472">Membrane</keyword>
<feature type="transmembrane region" description="Helical" evidence="7">
    <location>
        <begin position="102"/>
        <end position="119"/>
    </location>
</feature>
<dbReference type="AlphaFoldDB" id="A0A2N7AXL2"/>
<gene>
    <name evidence="9" type="ORF">CBP76_00340</name>
</gene>
<feature type="transmembrane region" description="Helical" evidence="7">
    <location>
        <begin position="73"/>
        <end position="90"/>
    </location>
</feature>
<keyword evidence="2" id="KW-0813">Transport</keyword>
<evidence type="ECO:0000313" key="9">
    <source>
        <dbReference type="EMBL" id="PMD73827.1"/>
    </source>
</evidence>
<protein>
    <submittedName>
        <fullName evidence="9">MFS transporter</fullName>
    </submittedName>
</protein>
<feature type="domain" description="Major facilitator superfamily (MFS) profile" evidence="8">
    <location>
        <begin position="7"/>
        <end position="450"/>
    </location>
</feature>
<dbReference type="Pfam" id="PF07690">
    <property type="entry name" value="MFS_1"/>
    <property type="match status" value="1"/>
</dbReference>
<accession>A0A2N7AXL2</accession>
<organism evidence="9 10">
    <name type="scientific">Companilactobacillus nuruki</name>
    <dbReference type="NCBI Taxonomy" id="1993540"/>
    <lineage>
        <taxon>Bacteria</taxon>
        <taxon>Bacillati</taxon>
        <taxon>Bacillota</taxon>
        <taxon>Bacilli</taxon>
        <taxon>Lactobacillales</taxon>
        <taxon>Lactobacillaceae</taxon>
        <taxon>Companilactobacillus</taxon>
    </lineage>
</organism>
<evidence type="ECO:0000256" key="3">
    <source>
        <dbReference type="ARBA" id="ARBA00022475"/>
    </source>
</evidence>
<dbReference type="InterPro" id="IPR020846">
    <property type="entry name" value="MFS_dom"/>
</dbReference>
<dbReference type="InterPro" id="IPR011701">
    <property type="entry name" value="MFS"/>
</dbReference>
<dbReference type="GO" id="GO:0005886">
    <property type="term" value="C:plasma membrane"/>
    <property type="evidence" value="ECO:0007669"/>
    <property type="project" value="UniProtKB-SubCell"/>
</dbReference>
<feature type="transmembrane region" description="Helical" evidence="7">
    <location>
        <begin position="351"/>
        <end position="377"/>
    </location>
</feature>
<dbReference type="EMBL" id="NIPR01000001">
    <property type="protein sequence ID" value="PMD73827.1"/>
    <property type="molecule type" value="Genomic_DNA"/>
</dbReference>
<dbReference type="InterPro" id="IPR036259">
    <property type="entry name" value="MFS_trans_sf"/>
</dbReference>
<proteinExistence type="predicted"/>
<dbReference type="Gene3D" id="1.20.1720.10">
    <property type="entry name" value="Multidrug resistance protein D"/>
    <property type="match status" value="1"/>
</dbReference>
<feature type="transmembrane region" description="Helical" evidence="7">
    <location>
        <begin position="261"/>
        <end position="283"/>
    </location>
</feature>
<comment type="subcellular location">
    <subcellularLocation>
        <location evidence="1">Cell membrane</location>
        <topology evidence="1">Multi-pass membrane protein</topology>
    </subcellularLocation>
</comment>
<evidence type="ECO:0000256" key="7">
    <source>
        <dbReference type="SAM" id="Phobius"/>
    </source>
</evidence>
<dbReference type="PANTHER" id="PTHR42718">
    <property type="entry name" value="MAJOR FACILITATOR SUPERFAMILY MULTIDRUG TRANSPORTER MFSC"/>
    <property type="match status" value="1"/>
</dbReference>
<evidence type="ECO:0000313" key="10">
    <source>
        <dbReference type="Proteomes" id="UP000235649"/>
    </source>
</evidence>
<evidence type="ECO:0000256" key="6">
    <source>
        <dbReference type="ARBA" id="ARBA00023136"/>
    </source>
</evidence>
<dbReference type="Proteomes" id="UP000235649">
    <property type="component" value="Unassembled WGS sequence"/>
</dbReference>
<dbReference type="Gene3D" id="1.20.1250.20">
    <property type="entry name" value="MFS general substrate transporter like domains"/>
    <property type="match status" value="1"/>
</dbReference>
<dbReference type="PANTHER" id="PTHR42718:SF46">
    <property type="entry name" value="BLR6921 PROTEIN"/>
    <property type="match status" value="1"/>
</dbReference>
<feature type="transmembrane region" description="Helical" evidence="7">
    <location>
        <begin position="220"/>
        <end position="240"/>
    </location>
</feature>
<dbReference type="OrthoDB" id="9812221at2"/>
<evidence type="ECO:0000256" key="4">
    <source>
        <dbReference type="ARBA" id="ARBA00022692"/>
    </source>
</evidence>
<dbReference type="GO" id="GO:0022857">
    <property type="term" value="F:transmembrane transporter activity"/>
    <property type="evidence" value="ECO:0007669"/>
    <property type="project" value="InterPro"/>
</dbReference>
<dbReference type="PROSITE" id="PS50850">
    <property type="entry name" value="MFS"/>
    <property type="match status" value="1"/>
</dbReference>
<comment type="caution">
    <text evidence="9">The sequence shown here is derived from an EMBL/GenBank/DDBJ whole genome shotgun (WGS) entry which is preliminary data.</text>
</comment>
<evidence type="ECO:0000256" key="2">
    <source>
        <dbReference type="ARBA" id="ARBA00022448"/>
    </source>
</evidence>
<dbReference type="SUPFAM" id="SSF103473">
    <property type="entry name" value="MFS general substrate transporter"/>
    <property type="match status" value="1"/>
</dbReference>
<feature type="transmembrane region" description="Helical" evidence="7">
    <location>
        <begin position="43"/>
        <end position="66"/>
    </location>
</feature>
<feature type="transmembrane region" description="Helical" evidence="7">
    <location>
        <begin position="159"/>
        <end position="182"/>
    </location>
</feature>
<feature type="transmembrane region" description="Helical" evidence="7">
    <location>
        <begin position="194"/>
        <end position="214"/>
    </location>
</feature>
<evidence type="ECO:0000256" key="5">
    <source>
        <dbReference type="ARBA" id="ARBA00022989"/>
    </source>
</evidence>
<feature type="transmembrane region" description="Helical" evidence="7">
    <location>
        <begin position="131"/>
        <end position="153"/>
    </location>
</feature>
<feature type="transmembrane region" description="Helical" evidence="7">
    <location>
        <begin position="423"/>
        <end position="440"/>
    </location>
</feature>
<keyword evidence="3" id="KW-1003">Cell membrane</keyword>
<keyword evidence="4 7" id="KW-0812">Transmembrane</keyword>
<keyword evidence="5 7" id="KW-1133">Transmembrane helix</keyword>
<feature type="transmembrane region" description="Helical" evidence="7">
    <location>
        <begin position="289"/>
        <end position="310"/>
    </location>
</feature>